<dbReference type="InterPro" id="IPR050300">
    <property type="entry name" value="GDXG_lipolytic_enzyme"/>
</dbReference>
<dbReference type="AlphaFoldDB" id="A0A518K2Q2"/>
<dbReference type="RefSeq" id="WP_145105731.1">
    <property type="nucleotide sequence ID" value="NZ_CP036349.1"/>
</dbReference>
<sequence length="318" mass="33677">MICRMIIQVLMSGTLSVATTIAAGSEPIEIALWGDTQLAADDIGKYEGRESDRPNRWLTGVEHPVVSVYRPEAMNATGAAVVVFPGGGYAGQAIDKEGHYVAEWLSQRGVTAMVVPYRCGGGKQLHPVPLADAKRAVRLMRSRAEEWGVDTAKIGVMGFSAGGHLAATASTLFDLPLEGPLEGIDDTFAEVSARPDFSILVYPVISMRPEVSHGGSGRNLLGESPDEALVVQMSADEQVTAQTPPALIVHSIDDGAVPVANAQRYYEACRAHGVPVEMHLYETGGHGYGMWATEGSVAAWPAVLEGWLVGRGLATAAN</sequence>
<dbReference type="EC" id="3.1.1.72" evidence="3"/>
<dbReference type="PANTHER" id="PTHR48081:SF6">
    <property type="entry name" value="PEPTIDASE S9 PROLYL OLIGOPEPTIDASE CATALYTIC DOMAIN-CONTAINING PROTEIN"/>
    <property type="match status" value="1"/>
</dbReference>
<evidence type="ECO:0000313" key="4">
    <source>
        <dbReference type="Proteomes" id="UP000316426"/>
    </source>
</evidence>
<organism evidence="3 4">
    <name type="scientific">Botrimarina mediterranea</name>
    <dbReference type="NCBI Taxonomy" id="2528022"/>
    <lineage>
        <taxon>Bacteria</taxon>
        <taxon>Pseudomonadati</taxon>
        <taxon>Planctomycetota</taxon>
        <taxon>Planctomycetia</taxon>
        <taxon>Pirellulales</taxon>
        <taxon>Lacipirellulaceae</taxon>
        <taxon>Botrimarina</taxon>
    </lineage>
</organism>
<protein>
    <submittedName>
        <fullName evidence="3">Acetylxylan esterase</fullName>
        <ecNumber evidence="3">3.1.1.72</ecNumber>
    </submittedName>
</protein>
<dbReference type="Proteomes" id="UP000316426">
    <property type="component" value="Chromosome"/>
</dbReference>
<evidence type="ECO:0000256" key="1">
    <source>
        <dbReference type="ARBA" id="ARBA00022801"/>
    </source>
</evidence>
<dbReference type="KEGG" id="bmei:Spa11_02580"/>
<dbReference type="PANTHER" id="PTHR48081">
    <property type="entry name" value="AB HYDROLASE SUPERFAMILY PROTEIN C4A8.06C"/>
    <property type="match status" value="1"/>
</dbReference>
<dbReference type="Gene3D" id="3.40.50.1820">
    <property type="entry name" value="alpha/beta hydrolase"/>
    <property type="match status" value="1"/>
</dbReference>
<evidence type="ECO:0000259" key="2">
    <source>
        <dbReference type="Pfam" id="PF20434"/>
    </source>
</evidence>
<keyword evidence="1 3" id="KW-0378">Hydrolase</keyword>
<reference evidence="3 4" key="1">
    <citation type="submission" date="2019-02" db="EMBL/GenBank/DDBJ databases">
        <title>Deep-cultivation of Planctomycetes and their phenomic and genomic characterization uncovers novel biology.</title>
        <authorList>
            <person name="Wiegand S."/>
            <person name="Jogler M."/>
            <person name="Boedeker C."/>
            <person name="Pinto D."/>
            <person name="Vollmers J."/>
            <person name="Rivas-Marin E."/>
            <person name="Kohn T."/>
            <person name="Peeters S.H."/>
            <person name="Heuer A."/>
            <person name="Rast P."/>
            <person name="Oberbeckmann S."/>
            <person name="Bunk B."/>
            <person name="Jeske O."/>
            <person name="Meyerdierks A."/>
            <person name="Storesund J.E."/>
            <person name="Kallscheuer N."/>
            <person name="Luecker S."/>
            <person name="Lage O.M."/>
            <person name="Pohl T."/>
            <person name="Merkel B.J."/>
            <person name="Hornburger P."/>
            <person name="Mueller R.-W."/>
            <person name="Bruemmer F."/>
            <person name="Labrenz M."/>
            <person name="Spormann A.M."/>
            <person name="Op den Camp H."/>
            <person name="Overmann J."/>
            <person name="Amann R."/>
            <person name="Jetten M.S.M."/>
            <person name="Mascher T."/>
            <person name="Medema M.H."/>
            <person name="Devos D.P."/>
            <person name="Kaster A.-K."/>
            <person name="Ovreas L."/>
            <person name="Rohde M."/>
            <person name="Galperin M.Y."/>
            <person name="Jogler C."/>
        </authorList>
    </citation>
    <scope>NUCLEOTIDE SEQUENCE [LARGE SCALE GENOMIC DNA]</scope>
    <source>
        <strain evidence="3 4">Spa11</strain>
    </source>
</reference>
<dbReference type="SUPFAM" id="SSF53474">
    <property type="entry name" value="alpha/beta-Hydrolases"/>
    <property type="match status" value="1"/>
</dbReference>
<accession>A0A518K2Q2</accession>
<feature type="domain" description="BD-FAE-like" evidence="2">
    <location>
        <begin position="68"/>
        <end position="265"/>
    </location>
</feature>
<dbReference type="Pfam" id="PF20434">
    <property type="entry name" value="BD-FAE"/>
    <property type="match status" value="1"/>
</dbReference>
<proteinExistence type="predicted"/>
<evidence type="ECO:0000313" key="3">
    <source>
        <dbReference type="EMBL" id="QDV72088.1"/>
    </source>
</evidence>
<dbReference type="InterPro" id="IPR029058">
    <property type="entry name" value="AB_hydrolase_fold"/>
</dbReference>
<keyword evidence="4" id="KW-1185">Reference proteome</keyword>
<name>A0A518K2Q2_9BACT</name>
<dbReference type="InterPro" id="IPR049492">
    <property type="entry name" value="BD-FAE-like_dom"/>
</dbReference>
<gene>
    <name evidence="3" type="primary">axeA1_1</name>
    <name evidence="3" type="ORF">Spa11_02580</name>
</gene>
<dbReference type="EMBL" id="CP036349">
    <property type="protein sequence ID" value="QDV72088.1"/>
    <property type="molecule type" value="Genomic_DNA"/>
</dbReference>
<dbReference type="GO" id="GO:0046555">
    <property type="term" value="F:acetylxylan esterase activity"/>
    <property type="evidence" value="ECO:0007669"/>
    <property type="project" value="UniProtKB-EC"/>
</dbReference>